<protein>
    <recommendedName>
        <fullName evidence="4">Spore coat protein U domain-containing protein</fullName>
    </recommendedName>
</protein>
<comment type="caution">
    <text evidence="2">The sequence shown here is derived from an EMBL/GenBank/DDBJ whole genome shotgun (WGS) entry which is preliminary data.</text>
</comment>
<dbReference type="STRING" id="314276.OS145_05070"/>
<name>A0A348WNU5_9GAMM</name>
<evidence type="ECO:0000313" key="3">
    <source>
        <dbReference type="Proteomes" id="UP000262878"/>
    </source>
</evidence>
<dbReference type="Proteomes" id="UP000262878">
    <property type="component" value="Unassembled WGS sequence"/>
</dbReference>
<dbReference type="RefSeq" id="WP_006956728.1">
    <property type="nucleotide sequence ID" value="NZ_DAIRLQ010000001.1"/>
</dbReference>
<evidence type="ECO:0000313" key="2">
    <source>
        <dbReference type="EMBL" id="HAR56207.1"/>
    </source>
</evidence>
<evidence type="ECO:0000256" key="1">
    <source>
        <dbReference type="SAM" id="SignalP"/>
    </source>
</evidence>
<evidence type="ECO:0008006" key="4">
    <source>
        <dbReference type="Google" id="ProtNLM"/>
    </source>
</evidence>
<reference evidence="2 3" key="1">
    <citation type="journal article" date="2018" name="Nat. Biotechnol.">
        <title>A standardized bacterial taxonomy based on genome phylogeny substantially revises the tree of life.</title>
        <authorList>
            <person name="Parks D.H."/>
            <person name="Chuvochina M."/>
            <person name="Waite D.W."/>
            <person name="Rinke C."/>
            <person name="Skarshewski A."/>
            <person name="Chaumeil P.A."/>
            <person name="Hugenholtz P."/>
        </authorList>
    </citation>
    <scope>NUCLEOTIDE SEQUENCE [LARGE SCALE GENOMIC DNA]</scope>
    <source>
        <strain evidence="2">UBA9360</strain>
    </source>
</reference>
<keyword evidence="1" id="KW-0732">Signal</keyword>
<sequence>MKTSVKTLLVASLFTTTAAVAEQMDLSNTDTTSFTVNGTVEKVCKVDNSSGPSKTIALDGVATAGFGVGFWCNTSAMPTITYSSQNGGVLALNNDPQAGFIPYTMDHGSAVGVSLTSPYSMTGNGNMVGNNTNGDLHRRTLKVSPAPTGYERAGDYSDTITVTVTPN</sequence>
<dbReference type="EMBL" id="DMUP01000122">
    <property type="protein sequence ID" value="HAR56207.1"/>
    <property type="molecule type" value="Genomic_DNA"/>
</dbReference>
<organism evidence="2 3">
    <name type="scientific">Idiomarina baltica</name>
    <dbReference type="NCBI Taxonomy" id="190892"/>
    <lineage>
        <taxon>Bacteria</taxon>
        <taxon>Pseudomonadati</taxon>
        <taxon>Pseudomonadota</taxon>
        <taxon>Gammaproteobacteria</taxon>
        <taxon>Alteromonadales</taxon>
        <taxon>Idiomarinaceae</taxon>
        <taxon>Idiomarina</taxon>
    </lineage>
</organism>
<accession>A0A348WNU5</accession>
<feature type="chain" id="PRO_5016990410" description="Spore coat protein U domain-containing protein" evidence="1">
    <location>
        <begin position="22"/>
        <end position="167"/>
    </location>
</feature>
<dbReference type="AlphaFoldDB" id="A0A348WNU5"/>
<gene>
    <name evidence="2" type="ORF">DCR58_05395</name>
</gene>
<proteinExistence type="predicted"/>
<feature type="signal peptide" evidence="1">
    <location>
        <begin position="1"/>
        <end position="21"/>
    </location>
</feature>